<dbReference type="InterPro" id="IPR050964">
    <property type="entry name" value="Striated_Muscle_Regulatory"/>
</dbReference>
<dbReference type="SMART" id="SM00409">
    <property type="entry name" value="IG"/>
    <property type="match status" value="1"/>
</dbReference>
<dbReference type="PROSITE" id="PS50835">
    <property type="entry name" value="IG_LIKE"/>
    <property type="match status" value="1"/>
</dbReference>
<keyword evidence="1" id="KW-0677">Repeat</keyword>
<dbReference type="Pfam" id="PF07679">
    <property type="entry name" value="I-set"/>
    <property type="match status" value="1"/>
</dbReference>
<evidence type="ECO:0000256" key="2">
    <source>
        <dbReference type="ARBA" id="ARBA00023319"/>
    </source>
</evidence>
<proteinExistence type="predicted"/>
<evidence type="ECO:0000259" key="4">
    <source>
        <dbReference type="PROSITE" id="PS50835"/>
    </source>
</evidence>
<reference evidence="5" key="1">
    <citation type="submission" date="2006-01" db="EMBL/GenBank/DDBJ databases">
        <authorList>
            <person name="Lindblad-Toh K."/>
            <person name="Mauceli E."/>
            <person name="Grabherr M."/>
            <person name="Chang J.L."/>
            <person name="Lander E.S."/>
        </authorList>
    </citation>
    <scope>NUCLEOTIDE SEQUENCE [LARGE SCALE GENOMIC DNA]</scope>
</reference>
<feature type="domain" description="Ig-like" evidence="4">
    <location>
        <begin position="99"/>
        <end position="188"/>
    </location>
</feature>
<evidence type="ECO:0000256" key="3">
    <source>
        <dbReference type="SAM" id="MobiDB-lite"/>
    </source>
</evidence>
<dbReference type="InterPro" id="IPR036179">
    <property type="entry name" value="Ig-like_dom_sf"/>
</dbReference>
<dbReference type="Bgee" id="ENSGACG00000000272">
    <property type="expression patterns" value="Expressed in zone of skin and 4 other cell types or tissues"/>
</dbReference>
<dbReference type="AlphaFoldDB" id="G3N4X4"/>
<dbReference type="PANTHER" id="PTHR13817">
    <property type="entry name" value="TITIN"/>
    <property type="match status" value="1"/>
</dbReference>
<protein>
    <recommendedName>
        <fullName evidence="4">Ig-like domain-containing protein</fullName>
    </recommendedName>
</protein>
<dbReference type="InterPro" id="IPR013783">
    <property type="entry name" value="Ig-like_fold"/>
</dbReference>
<dbReference type="eggNOG" id="KOG0613">
    <property type="taxonomic scope" value="Eukaryota"/>
</dbReference>
<keyword evidence="2" id="KW-0393">Immunoglobulin domain</keyword>
<evidence type="ECO:0000313" key="5">
    <source>
        <dbReference type="Ensembl" id="ENSGACP00000000344.1"/>
    </source>
</evidence>
<dbReference type="InParanoid" id="G3N4X4"/>
<sequence length="192" mass="20458">MMMSHKESSSSVSSSMMMKKETHMMEESSSFSTSSTSAQHAMMSSMIESSSISSMAAEMKIETMSMSSMSSMASEMYAMSSGSSSHMEGSSFRAIGSAPRIEALPEDISIEPGKVLTVTCAFSGDAKHIQWSRGGRAIEVTAGGRFHIETSEDLTTLIITGVKEEDAGTYTLKLSSELGSDSATVHISIRSV</sequence>
<dbReference type="Ensembl" id="ENSGACT00000000344.1">
    <property type="protein sequence ID" value="ENSGACP00000000344.1"/>
    <property type="gene ID" value="ENSGACG00000000272.1"/>
</dbReference>
<dbReference type="GO" id="GO:0031430">
    <property type="term" value="C:M band"/>
    <property type="evidence" value="ECO:0007669"/>
    <property type="project" value="TreeGrafter"/>
</dbReference>
<dbReference type="FunFam" id="2.60.40.10:FF:000031">
    <property type="entry name" value="Myosin-binding protein C, slow type"/>
    <property type="match status" value="1"/>
</dbReference>
<evidence type="ECO:0000256" key="1">
    <source>
        <dbReference type="ARBA" id="ARBA00022737"/>
    </source>
</evidence>
<feature type="compositionally biased region" description="Low complexity" evidence="3">
    <location>
        <begin position="27"/>
        <end position="40"/>
    </location>
</feature>
<dbReference type="InterPro" id="IPR013098">
    <property type="entry name" value="Ig_I-set"/>
</dbReference>
<feature type="region of interest" description="Disordered" evidence="3">
    <location>
        <begin position="1"/>
        <end position="40"/>
    </location>
</feature>
<name>G3N4X4_GASAC</name>
<dbReference type="GO" id="GO:0045214">
    <property type="term" value="P:sarcomere organization"/>
    <property type="evidence" value="ECO:0007669"/>
    <property type="project" value="TreeGrafter"/>
</dbReference>
<dbReference type="PANTHER" id="PTHR13817:SF151">
    <property type="entry name" value="TITIN"/>
    <property type="match status" value="1"/>
</dbReference>
<reference evidence="5" key="2">
    <citation type="submission" date="2024-04" db="UniProtKB">
        <authorList>
            <consortium name="Ensembl"/>
        </authorList>
    </citation>
    <scope>IDENTIFICATION</scope>
</reference>
<dbReference type="Gene3D" id="2.60.40.10">
    <property type="entry name" value="Immunoglobulins"/>
    <property type="match status" value="1"/>
</dbReference>
<dbReference type="InterPro" id="IPR007110">
    <property type="entry name" value="Ig-like_dom"/>
</dbReference>
<accession>G3N4X4</accession>
<dbReference type="InterPro" id="IPR003599">
    <property type="entry name" value="Ig_sub"/>
</dbReference>
<dbReference type="STRING" id="69293.ENSGACP00000000344"/>
<organism evidence="5">
    <name type="scientific">Gasterosteus aculeatus</name>
    <name type="common">Three-spined stickleback</name>
    <dbReference type="NCBI Taxonomy" id="69293"/>
    <lineage>
        <taxon>Eukaryota</taxon>
        <taxon>Metazoa</taxon>
        <taxon>Chordata</taxon>
        <taxon>Craniata</taxon>
        <taxon>Vertebrata</taxon>
        <taxon>Euteleostomi</taxon>
        <taxon>Actinopterygii</taxon>
        <taxon>Neopterygii</taxon>
        <taxon>Teleostei</taxon>
        <taxon>Neoteleostei</taxon>
        <taxon>Acanthomorphata</taxon>
        <taxon>Eupercaria</taxon>
        <taxon>Perciformes</taxon>
        <taxon>Cottioidei</taxon>
        <taxon>Gasterosteales</taxon>
        <taxon>Gasterosteidae</taxon>
        <taxon>Gasterosteus</taxon>
    </lineage>
</organism>
<dbReference type="SUPFAM" id="SSF48726">
    <property type="entry name" value="Immunoglobulin"/>
    <property type="match status" value="1"/>
</dbReference>